<dbReference type="InterPro" id="IPR029056">
    <property type="entry name" value="Ribokinase-like"/>
</dbReference>
<dbReference type="OrthoDB" id="497927at2759"/>
<name>A0A0D6EHP9_SPOSA</name>
<gene>
    <name evidence="3" type="primary">SPOSA6832_00963</name>
</gene>
<feature type="compositionally biased region" description="Basic and acidic residues" evidence="1">
    <location>
        <begin position="355"/>
        <end position="365"/>
    </location>
</feature>
<evidence type="ECO:0000313" key="3">
    <source>
        <dbReference type="EMBL" id="CEQ39431.1"/>
    </source>
</evidence>
<evidence type="ECO:0000256" key="1">
    <source>
        <dbReference type="SAM" id="MobiDB-lite"/>
    </source>
</evidence>
<proteinExistence type="predicted"/>
<feature type="region of interest" description="Disordered" evidence="1">
    <location>
        <begin position="346"/>
        <end position="365"/>
    </location>
</feature>
<evidence type="ECO:0000259" key="2">
    <source>
        <dbReference type="Pfam" id="PF00294"/>
    </source>
</evidence>
<dbReference type="PANTHER" id="PTHR47098:SF2">
    <property type="entry name" value="PROTEIN MAK32"/>
    <property type="match status" value="1"/>
</dbReference>
<reference evidence="4" key="1">
    <citation type="submission" date="2015-02" db="EMBL/GenBank/DDBJ databases">
        <authorList>
            <person name="Gon?alves P."/>
        </authorList>
    </citation>
    <scope>NUCLEOTIDE SEQUENCE [LARGE SCALE GENOMIC DNA]</scope>
</reference>
<evidence type="ECO:0000313" key="4">
    <source>
        <dbReference type="Proteomes" id="UP000243876"/>
    </source>
</evidence>
<protein>
    <submittedName>
        <fullName evidence="3">SPOSA6832_00963-mRNA-1:cds</fullName>
    </submittedName>
</protein>
<dbReference type="InterPro" id="IPR011611">
    <property type="entry name" value="PfkB_dom"/>
</dbReference>
<dbReference type="EMBL" id="CENE01000003">
    <property type="protein sequence ID" value="CEQ39431.1"/>
    <property type="molecule type" value="Genomic_DNA"/>
</dbReference>
<feature type="domain" description="Carbohydrate kinase PfkB" evidence="2">
    <location>
        <begin position="197"/>
        <end position="334"/>
    </location>
</feature>
<organism evidence="3 4">
    <name type="scientific">Sporidiobolus salmonicolor</name>
    <name type="common">Yeast-like fungus</name>
    <name type="synonym">Sporobolomyces salmonicolor</name>
    <dbReference type="NCBI Taxonomy" id="5005"/>
    <lineage>
        <taxon>Eukaryota</taxon>
        <taxon>Fungi</taxon>
        <taxon>Dikarya</taxon>
        <taxon>Basidiomycota</taxon>
        <taxon>Pucciniomycotina</taxon>
        <taxon>Microbotryomycetes</taxon>
        <taxon>Sporidiobolales</taxon>
        <taxon>Sporidiobolaceae</taxon>
        <taxon>Sporobolomyces</taxon>
    </lineage>
</organism>
<sequence length="365" mass="40176">MAATQVAVASLGLFILDTFEWRTPAIDDSAKAVSKREESVIGGGGTYAMIGSRVWLPAERVGILVDRGNDWPKEVEQRLNAYGPMWIYREKPDEPTTRALNLYTGEHRGELSPFSLNPHETNPVCSADFEYLTPRTRLEPKDLPSQLRTSQYLHFVCSPTRALVIHSQLQPPLNPTPSWQPTLIYEPIPDRCTPDELPSLRNVLPHVAVFSPNHEEAWAFYGVGVGEVARSGKAGIEDVAQRFFEEGAKDMVVIRSGALGAYAIRRGEDKGVWVPAYHSYSDEEAQKKVVDVTGAGNSFLGGLMAGLVLYPDDLVTAVQCASISASYNIEQFGLPSMQVDEQGVERWNGSSPADRLAEVKTRSTA</sequence>
<dbReference type="Pfam" id="PF00294">
    <property type="entry name" value="PfkB"/>
    <property type="match status" value="1"/>
</dbReference>
<dbReference type="SUPFAM" id="SSF53613">
    <property type="entry name" value="Ribokinase-like"/>
    <property type="match status" value="1"/>
</dbReference>
<keyword evidence="4" id="KW-1185">Reference proteome</keyword>
<accession>A0A0D6EHP9</accession>
<dbReference type="Proteomes" id="UP000243876">
    <property type="component" value="Unassembled WGS sequence"/>
</dbReference>
<dbReference type="Gene3D" id="3.40.1190.20">
    <property type="match status" value="1"/>
</dbReference>
<dbReference type="PANTHER" id="PTHR47098">
    <property type="entry name" value="PROTEIN MAK32"/>
    <property type="match status" value="1"/>
</dbReference>
<dbReference type="AlphaFoldDB" id="A0A0D6EHP9"/>